<name>A0ABP6EBJ2_9ACTN</name>
<feature type="chain" id="PRO_5047089363" evidence="4">
    <location>
        <begin position="22"/>
        <end position="955"/>
    </location>
</feature>
<dbReference type="CDD" id="cd23343">
    <property type="entry name" value="beta-trefoil_FSCN_BglX-like"/>
    <property type="match status" value="1"/>
</dbReference>
<dbReference type="Pfam" id="PF03422">
    <property type="entry name" value="CBM_6"/>
    <property type="match status" value="1"/>
</dbReference>
<dbReference type="PANTHER" id="PTHR42721">
    <property type="entry name" value="SUGAR HYDROLASE-RELATED"/>
    <property type="match status" value="1"/>
</dbReference>
<protein>
    <submittedName>
        <fullName evidence="6">Glycoside hydrolase family 3 protein</fullName>
    </submittedName>
</protein>
<dbReference type="Gene3D" id="2.60.120.380">
    <property type="match status" value="1"/>
</dbReference>
<comment type="caution">
    <text evidence="6">The sequence shown here is derived from an EMBL/GenBank/DDBJ whole genome shotgun (WGS) entry which is preliminary data.</text>
</comment>
<dbReference type="GO" id="GO:0016787">
    <property type="term" value="F:hydrolase activity"/>
    <property type="evidence" value="ECO:0007669"/>
    <property type="project" value="UniProtKB-KW"/>
</dbReference>
<dbReference type="PROSITE" id="PS51175">
    <property type="entry name" value="CBM6"/>
    <property type="match status" value="1"/>
</dbReference>
<dbReference type="InterPro" id="IPR005084">
    <property type="entry name" value="CBM6"/>
</dbReference>
<dbReference type="Gene3D" id="2.60.120.260">
    <property type="entry name" value="Galactose-binding domain-like"/>
    <property type="match status" value="1"/>
</dbReference>
<gene>
    <name evidence="6" type="ORF">GCM10010412_034100</name>
</gene>
<dbReference type="PRINTS" id="PR00133">
    <property type="entry name" value="GLHYDRLASE3"/>
</dbReference>
<dbReference type="SMART" id="SM00606">
    <property type="entry name" value="CBD_IV"/>
    <property type="match status" value="1"/>
</dbReference>
<dbReference type="InterPro" id="IPR001764">
    <property type="entry name" value="Glyco_hydro_3_N"/>
</dbReference>
<evidence type="ECO:0000256" key="4">
    <source>
        <dbReference type="SAM" id="SignalP"/>
    </source>
</evidence>
<organism evidence="6 7">
    <name type="scientific">Nonomuraea recticatena</name>
    <dbReference type="NCBI Taxonomy" id="46178"/>
    <lineage>
        <taxon>Bacteria</taxon>
        <taxon>Bacillati</taxon>
        <taxon>Actinomycetota</taxon>
        <taxon>Actinomycetes</taxon>
        <taxon>Streptosporangiales</taxon>
        <taxon>Streptosporangiaceae</taxon>
        <taxon>Nonomuraea</taxon>
    </lineage>
</organism>
<dbReference type="InterPro" id="IPR013783">
    <property type="entry name" value="Ig-like_fold"/>
</dbReference>
<feature type="signal peptide" evidence="4">
    <location>
        <begin position="1"/>
        <end position="21"/>
    </location>
</feature>
<evidence type="ECO:0000256" key="1">
    <source>
        <dbReference type="ARBA" id="ARBA00005336"/>
    </source>
</evidence>
<dbReference type="InterPro" id="IPR035992">
    <property type="entry name" value="Ricin_B-like_lectins"/>
</dbReference>
<dbReference type="SUPFAM" id="SSF49785">
    <property type="entry name" value="Galactose-binding domain-like"/>
    <property type="match status" value="1"/>
</dbReference>
<evidence type="ECO:0000313" key="7">
    <source>
        <dbReference type="Proteomes" id="UP001501666"/>
    </source>
</evidence>
<dbReference type="Gene3D" id="2.60.40.10">
    <property type="entry name" value="Immunoglobulins"/>
    <property type="match status" value="1"/>
</dbReference>
<dbReference type="SUPFAM" id="SSF52279">
    <property type="entry name" value="Beta-D-glucan exohydrolase, C-terminal domain"/>
    <property type="match status" value="2"/>
</dbReference>
<dbReference type="Gene3D" id="3.40.50.1700">
    <property type="entry name" value="Glycoside hydrolase family 3 C-terminal domain"/>
    <property type="match status" value="1"/>
</dbReference>
<dbReference type="Pfam" id="PF00933">
    <property type="entry name" value="Glyco_hydro_3"/>
    <property type="match status" value="1"/>
</dbReference>
<dbReference type="InterPro" id="IPR002772">
    <property type="entry name" value="Glyco_hydro_3_C"/>
</dbReference>
<dbReference type="Pfam" id="PF14310">
    <property type="entry name" value="Fn3-like"/>
    <property type="match status" value="1"/>
</dbReference>
<dbReference type="Proteomes" id="UP001501666">
    <property type="component" value="Unassembled WGS sequence"/>
</dbReference>
<evidence type="ECO:0000256" key="3">
    <source>
        <dbReference type="ARBA" id="ARBA00022801"/>
    </source>
</evidence>
<evidence type="ECO:0000313" key="6">
    <source>
        <dbReference type="EMBL" id="GAA2661201.1"/>
    </source>
</evidence>
<reference evidence="7" key="1">
    <citation type="journal article" date="2019" name="Int. J. Syst. Evol. Microbiol.">
        <title>The Global Catalogue of Microorganisms (GCM) 10K type strain sequencing project: providing services to taxonomists for standard genome sequencing and annotation.</title>
        <authorList>
            <consortium name="The Broad Institute Genomics Platform"/>
            <consortium name="The Broad Institute Genome Sequencing Center for Infectious Disease"/>
            <person name="Wu L."/>
            <person name="Ma J."/>
        </authorList>
    </citation>
    <scope>NUCLEOTIDE SEQUENCE [LARGE SCALE GENOMIC DNA]</scope>
    <source>
        <strain evidence="7">JCM 6835</strain>
    </source>
</reference>
<dbReference type="Gene3D" id="3.20.20.300">
    <property type="entry name" value="Glycoside hydrolase, family 3, N-terminal domain"/>
    <property type="match status" value="1"/>
</dbReference>
<dbReference type="InterPro" id="IPR036962">
    <property type="entry name" value="Glyco_hydro_3_N_sf"/>
</dbReference>
<keyword evidence="7" id="KW-1185">Reference proteome</keyword>
<dbReference type="Pfam" id="PF01915">
    <property type="entry name" value="Glyco_hydro_3_C"/>
    <property type="match status" value="1"/>
</dbReference>
<dbReference type="RefSeq" id="WP_346147456.1">
    <property type="nucleotide sequence ID" value="NZ_BAAATE010000007.1"/>
</dbReference>
<dbReference type="InterPro" id="IPR036881">
    <property type="entry name" value="Glyco_hydro_3_C_sf"/>
</dbReference>
<keyword evidence="2 4" id="KW-0732">Signal</keyword>
<dbReference type="InterPro" id="IPR044993">
    <property type="entry name" value="BXL"/>
</dbReference>
<keyword evidence="3 6" id="KW-0378">Hydrolase</keyword>
<evidence type="ECO:0000256" key="2">
    <source>
        <dbReference type="ARBA" id="ARBA00022729"/>
    </source>
</evidence>
<dbReference type="SUPFAM" id="SSF51445">
    <property type="entry name" value="(Trans)glycosidases"/>
    <property type="match status" value="1"/>
</dbReference>
<comment type="similarity">
    <text evidence="1">Belongs to the glycosyl hydrolase 3 family.</text>
</comment>
<dbReference type="InterPro" id="IPR017853">
    <property type="entry name" value="GH"/>
</dbReference>
<accession>A0ABP6EBJ2</accession>
<dbReference type="SUPFAM" id="SSF50370">
    <property type="entry name" value="Ricin B-like lectins"/>
    <property type="match status" value="1"/>
</dbReference>
<evidence type="ECO:0000259" key="5">
    <source>
        <dbReference type="PROSITE" id="PS51175"/>
    </source>
</evidence>
<dbReference type="InterPro" id="IPR008979">
    <property type="entry name" value="Galactose-bd-like_sf"/>
</dbReference>
<dbReference type="PANTHER" id="PTHR42721:SF3">
    <property type="entry name" value="BETA-D-XYLOSIDASE 5-RELATED"/>
    <property type="match status" value="1"/>
</dbReference>
<dbReference type="InterPro" id="IPR026891">
    <property type="entry name" value="Fn3-like"/>
</dbReference>
<dbReference type="EMBL" id="BAAATE010000007">
    <property type="protein sequence ID" value="GAA2661201.1"/>
    <property type="molecule type" value="Genomic_DNA"/>
</dbReference>
<dbReference type="InterPro" id="IPR006584">
    <property type="entry name" value="Cellulose-bd_IV"/>
</dbReference>
<dbReference type="CDD" id="cd04084">
    <property type="entry name" value="CBM6_xylanase-like"/>
    <property type="match status" value="1"/>
</dbReference>
<dbReference type="SMART" id="SM01217">
    <property type="entry name" value="Fn3_like"/>
    <property type="match status" value="1"/>
</dbReference>
<sequence>MKRAFLALALVVSLSAFTTDAPVYQDPSRPLAERVEDLLGRLTPDEKISLLHQSQEAIPRLGLPYHKNGTEALHGVGWSNDHGDGWKQKFASGTIFPQAVGLASTWNPELIKRVGAATGDEVRGYAAENPELWGTQVWAPVVNLLRDPRWGRNEEGYSEDPLLTGAISTAYGKGLSGDDPVYLKTAPVLKHYLANNNEYQRSLTSSNLPPRVRHEYDEAAFKPAISADAATGVMGSYNLVNGRPNTVNPDQDEVVRTWTDKVLYNVSDAWAPQALYQVENYYPDEPTSYAATLKAGQDSFTVDGMDTAPMTASIKAALERGLITQADIDTAVRHVLSIRIRLGHADPGGGPYAKITKEVVDSPAHRALNRRTAAEAMVLLRNDGRLPLDQDRTRSVAVVGPLQDKLHRDWYGGALPYQVTPKRALAERAQVTGLDALDRVALRHTATGKYVTASADLAQAVTVGADRTAAAQWDLTDWTGGVSTLRNAASGKLLTGNWGTFLANSDEPDGWFVQQQFRFEKQGDGSYLIQYVGYEVNESWWSIPEHYLTVREDGTLAMGAKADAARFAMEVVSDGVKQAVEAAKGADAAVVVVGSHPFVAGREIHDRADLTLGASQLRLIEAVQRANPNTVVVLETGYPVTVTAKALLWTTHAGPETGHAVADAIFGEINPAGRLTQTWYRSSDLPDILDYDITKTGMTYLYHRGDPLYAFGHGLSYTTFGYQGLKVTKDGQVSVRVTNTGSRAGDEVVQLYTHQQRSRVVQPVKQLRGFQRISLRPGESREVRFTLKKEDLALWDVTRGRWTVESATHDVLVGGSSSAIRQRATLQVEGERIPPRELSKPTRAIDFDDYKGVRLVDLSKERGEAVGGKAGDWLAFKDSRLGSAFTAQLASVTGGSVEVRLGSPTGRLLGTLQAPATGDVYTYATAMTPITPVRGVHDVYLVFTGDVRVGTFTLA</sequence>
<proteinExistence type="inferred from homology"/>
<feature type="domain" description="CBM6" evidence="5">
    <location>
        <begin position="840"/>
        <end position="955"/>
    </location>
</feature>